<dbReference type="Gene3D" id="3.40.605.10">
    <property type="entry name" value="Aldehyde Dehydrogenase, Chain A, domain 1"/>
    <property type="match status" value="1"/>
</dbReference>
<comment type="similarity">
    <text evidence="1 6">Belongs to the aldehyde dehydrogenase family.</text>
</comment>
<evidence type="ECO:0000313" key="9">
    <source>
        <dbReference type="Proteomes" id="UP000077069"/>
    </source>
</evidence>
<dbReference type="AlphaFoldDB" id="A0A177C346"/>
<name>A0A177C346_9PLEO</name>
<dbReference type="InParanoid" id="A0A177C346"/>
<sequence length="479" mass="52205">MSPSKVSTIEFDKFYNIVDGKRRGSDNVHHGINPATGQENWPVPIGSEQDLNDAVEAAKKAFPAWRDTPLQKRKETLLKFCDYFSQFTDDLTTLLCKETGKPRKFAAIEVGGIVGFIQYHCSLDIPVDTVDDDEKTIYTEYTPLGVCAGIIPWNFPLVLSIGKVAPALLTGNAIIIKPSPFTPYTGLKVVEIMQEFFAPGLVQAVGGNNELGAQMCAHPDIAKISFTGSIATGKKVMETSAKTLKRVTLELGGNDASIILPDVDIKKVAPEVVMGAFQNSGQVCVATKRIYIHESIYKEFLEEMVKFTKSIKVGSPDDGDNLLGPVQNPMQYEKVKEFFADTKAKGYKFAVGEPDVASGKGFFIQPAIIDNPPNDSRIVAEEPFGPIVPTQPWSDLDEVVARANDTKMGLGACVWGKDVEKASQVARRLEAGSVFVNSWEKPTPQAIFGGHKESGIGGEWGKTGLLAFMNAHVIHVYKS</sequence>
<dbReference type="OrthoDB" id="310895at2759"/>
<reference evidence="8 9" key="1">
    <citation type="submission" date="2016-05" db="EMBL/GenBank/DDBJ databases">
        <title>Comparative analysis of secretome profiles of manganese(II)-oxidizing ascomycete fungi.</title>
        <authorList>
            <consortium name="DOE Joint Genome Institute"/>
            <person name="Zeiner C.A."/>
            <person name="Purvine S.O."/>
            <person name="Zink E.M."/>
            <person name="Wu S."/>
            <person name="Pasa-Tolic L."/>
            <person name="Chaput D.L."/>
            <person name="Haridas S."/>
            <person name="Grigoriev I.V."/>
            <person name="Santelli C.M."/>
            <person name="Hansel C.M."/>
        </authorList>
    </citation>
    <scope>NUCLEOTIDE SEQUENCE [LARGE SCALE GENOMIC DNA]</scope>
    <source>
        <strain evidence="8 9">AP3s5-JAC2a</strain>
    </source>
</reference>
<dbReference type="FunFam" id="3.40.309.10:FF:000009">
    <property type="entry name" value="Aldehyde dehydrogenase A"/>
    <property type="match status" value="1"/>
</dbReference>
<dbReference type="RefSeq" id="XP_018031573.1">
    <property type="nucleotide sequence ID" value="XM_018185744.1"/>
</dbReference>
<organism evidence="8 9">
    <name type="scientific">Paraphaeosphaeria sporulosa</name>
    <dbReference type="NCBI Taxonomy" id="1460663"/>
    <lineage>
        <taxon>Eukaryota</taxon>
        <taxon>Fungi</taxon>
        <taxon>Dikarya</taxon>
        <taxon>Ascomycota</taxon>
        <taxon>Pezizomycotina</taxon>
        <taxon>Dothideomycetes</taxon>
        <taxon>Pleosporomycetidae</taxon>
        <taxon>Pleosporales</taxon>
        <taxon>Massarineae</taxon>
        <taxon>Didymosphaeriaceae</taxon>
        <taxon>Paraphaeosphaeria</taxon>
    </lineage>
</organism>
<dbReference type="InterPro" id="IPR016163">
    <property type="entry name" value="Ald_DH_C"/>
</dbReference>
<dbReference type="GeneID" id="28769230"/>
<protein>
    <recommendedName>
        <fullName evidence="3">aldehyde dehydrogenase (NAD(+))</fullName>
        <ecNumber evidence="3">1.2.1.3</ecNumber>
    </recommendedName>
</protein>
<dbReference type="PROSITE" id="PS00687">
    <property type="entry name" value="ALDEHYDE_DEHYDR_GLU"/>
    <property type="match status" value="1"/>
</dbReference>
<dbReference type="CDD" id="cd07106">
    <property type="entry name" value="ALDH_AldA-AAD23400"/>
    <property type="match status" value="1"/>
</dbReference>
<evidence type="ECO:0000259" key="7">
    <source>
        <dbReference type="Pfam" id="PF00171"/>
    </source>
</evidence>
<feature type="active site" evidence="5">
    <location>
        <position position="250"/>
    </location>
</feature>
<evidence type="ECO:0000313" key="8">
    <source>
        <dbReference type="EMBL" id="OAG01208.1"/>
    </source>
</evidence>
<keyword evidence="2 6" id="KW-0560">Oxidoreductase</keyword>
<dbReference type="InterPro" id="IPR016162">
    <property type="entry name" value="Ald_DH_N"/>
</dbReference>
<dbReference type="FunFam" id="3.40.605.10:FF:000007">
    <property type="entry name" value="NAD/NADP-dependent betaine aldehyde dehydrogenase"/>
    <property type="match status" value="1"/>
</dbReference>
<dbReference type="Gene3D" id="3.40.309.10">
    <property type="entry name" value="Aldehyde Dehydrogenase, Chain A, domain 2"/>
    <property type="match status" value="1"/>
</dbReference>
<evidence type="ECO:0000256" key="4">
    <source>
        <dbReference type="ARBA" id="ARBA00049194"/>
    </source>
</evidence>
<dbReference type="PROSITE" id="PS00070">
    <property type="entry name" value="ALDEHYDE_DEHYDR_CYS"/>
    <property type="match status" value="1"/>
</dbReference>
<proteinExistence type="inferred from homology"/>
<gene>
    <name evidence="8" type="ORF">CC84DRAFT_280082</name>
</gene>
<dbReference type="STRING" id="1460663.A0A177C346"/>
<evidence type="ECO:0000256" key="2">
    <source>
        <dbReference type="ARBA" id="ARBA00023002"/>
    </source>
</evidence>
<evidence type="ECO:0000256" key="3">
    <source>
        <dbReference type="ARBA" id="ARBA00024226"/>
    </source>
</evidence>
<dbReference type="EMBL" id="KV441558">
    <property type="protein sequence ID" value="OAG01208.1"/>
    <property type="molecule type" value="Genomic_DNA"/>
</dbReference>
<dbReference type="InterPro" id="IPR016160">
    <property type="entry name" value="Ald_DH_CS_CYS"/>
</dbReference>
<dbReference type="EC" id="1.2.1.3" evidence="3"/>
<accession>A0A177C346</accession>
<dbReference type="Proteomes" id="UP000077069">
    <property type="component" value="Unassembled WGS sequence"/>
</dbReference>
<keyword evidence="9" id="KW-1185">Reference proteome</keyword>
<evidence type="ECO:0000256" key="6">
    <source>
        <dbReference type="RuleBase" id="RU003345"/>
    </source>
</evidence>
<evidence type="ECO:0000256" key="5">
    <source>
        <dbReference type="PROSITE-ProRule" id="PRU10007"/>
    </source>
</evidence>
<feature type="domain" description="Aldehyde dehydrogenase" evidence="7">
    <location>
        <begin position="29"/>
        <end position="472"/>
    </location>
</feature>
<dbReference type="InterPro" id="IPR015590">
    <property type="entry name" value="Aldehyde_DH_dom"/>
</dbReference>
<dbReference type="SUPFAM" id="SSF53720">
    <property type="entry name" value="ALDH-like"/>
    <property type="match status" value="1"/>
</dbReference>
<evidence type="ECO:0000256" key="1">
    <source>
        <dbReference type="ARBA" id="ARBA00009986"/>
    </source>
</evidence>
<comment type="catalytic activity">
    <reaction evidence="4">
        <text>an aldehyde + NAD(+) + H2O = a carboxylate + NADH + 2 H(+)</text>
        <dbReference type="Rhea" id="RHEA:16185"/>
        <dbReference type="ChEBI" id="CHEBI:15377"/>
        <dbReference type="ChEBI" id="CHEBI:15378"/>
        <dbReference type="ChEBI" id="CHEBI:17478"/>
        <dbReference type="ChEBI" id="CHEBI:29067"/>
        <dbReference type="ChEBI" id="CHEBI:57540"/>
        <dbReference type="ChEBI" id="CHEBI:57945"/>
        <dbReference type="EC" id="1.2.1.3"/>
    </reaction>
</comment>
<dbReference type="InterPro" id="IPR016161">
    <property type="entry name" value="Ald_DH/histidinol_DH"/>
</dbReference>
<dbReference type="InterPro" id="IPR044086">
    <property type="entry name" value="LUC3-like"/>
</dbReference>
<dbReference type="GO" id="GO:0004029">
    <property type="term" value="F:aldehyde dehydrogenase (NAD+) activity"/>
    <property type="evidence" value="ECO:0007669"/>
    <property type="project" value="UniProtKB-EC"/>
</dbReference>
<dbReference type="InterPro" id="IPR029510">
    <property type="entry name" value="Ald_DH_CS_GLU"/>
</dbReference>
<dbReference type="Pfam" id="PF00171">
    <property type="entry name" value="Aldedh"/>
    <property type="match status" value="1"/>
</dbReference>
<dbReference type="PANTHER" id="PTHR11699">
    <property type="entry name" value="ALDEHYDE DEHYDROGENASE-RELATED"/>
    <property type="match status" value="1"/>
</dbReference>